<keyword evidence="3" id="KW-1185">Reference proteome</keyword>
<feature type="domain" description="VOC" evidence="1">
    <location>
        <begin position="8"/>
        <end position="126"/>
    </location>
</feature>
<gene>
    <name evidence="2" type="ORF">Ahu01nite_042050</name>
</gene>
<dbReference type="InterPro" id="IPR041581">
    <property type="entry name" value="Glyoxalase_6"/>
</dbReference>
<dbReference type="PANTHER" id="PTHR35908:SF1">
    <property type="entry name" value="CONSERVED PROTEIN"/>
    <property type="match status" value="1"/>
</dbReference>
<dbReference type="Proteomes" id="UP000603200">
    <property type="component" value="Unassembled WGS sequence"/>
</dbReference>
<accession>A0ABQ3ZRC0</accession>
<dbReference type="RefSeq" id="WP_203838239.1">
    <property type="nucleotide sequence ID" value="NZ_BAAATV010000010.1"/>
</dbReference>
<protein>
    <submittedName>
        <fullName evidence="2">Glyoxalase</fullName>
    </submittedName>
</protein>
<dbReference type="SUPFAM" id="SSF54593">
    <property type="entry name" value="Glyoxalase/Bleomycin resistance protein/Dihydroxybiphenyl dioxygenase"/>
    <property type="match status" value="1"/>
</dbReference>
<reference evidence="2 3" key="1">
    <citation type="submission" date="2021-01" db="EMBL/GenBank/DDBJ databases">
        <title>Whole genome shotgun sequence of Actinoplanes humidus NBRC 14915.</title>
        <authorList>
            <person name="Komaki H."/>
            <person name="Tamura T."/>
        </authorList>
    </citation>
    <scope>NUCLEOTIDE SEQUENCE [LARGE SCALE GENOMIC DNA]</scope>
    <source>
        <strain evidence="2 3">NBRC 14915</strain>
    </source>
</reference>
<evidence type="ECO:0000259" key="1">
    <source>
        <dbReference type="PROSITE" id="PS51819"/>
    </source>
</evidence>
<dbReference type="InterPro" id="IPR029068">
    <property type="entry name" value="Glyas_Bleomycin-R_OHBP_Dase"/>
</dbReference>
<dbReference type="InterPro" id="IPR037523">
    <property type="entry name" value="VOC_core"/>
</dbReference>
<dbReference type="CDD" id="cd06587">
    <property type="entry name" value="VOC"/>
    <property type="match status" value="1"/>
</dbReference>
<dbReference type="PROSITE" id="PS51819">
    <property type="entry name" value="VOC"/>
    <property type="match status" value="1"/>
</dbReference>
<evidence type="ECO:0000313" key="3">
    <source>
        <dbReference type="Proteomes" id="UP000603200"/>
    </source>
</evidence>
<dbReference type="EMBL" id="BOMN01000052">
    <property type="protein sequence ID" value="GIE21103.1"/>
    <property type="molecule type" value="Genomic_DNA"/>
</dbReference>
<name>A0ABQ3ZRC0_9ACTN</name>
<proteinExistence type="predicted"/>
<dbReference type="Gene3D" id="3.10.180.10">
    <property type="entry name" value="2,3-Dihydroxybiphenyl 1,2-Dioxygenase, domain 1"/>
    <property type="match status" value="1"/>
</dbReference>
<comment type="caution">
    <text evidence="2">The sequence shown here is derived from an EMBL/GenBank/DDBJ whole genome shotgun (WGS) entry which is preliminary data.</text>
</comment>
<evidence type="ECO:0000313" key="2">
    <source>
        <dbReference type="EMBL" id="GIE21103.1"/>
    </source>
</evidence>
<dbReference type="Pfam" id="PF18029">
    <property type="entry name" value="Glyoxalase_6"/>
    <property type="match status" value="1"/>
</dbReference>
<dbReference type="PANTHER" id="PTHR35908">
    <property type="entry name" value="HYPOTHETICAL FUSION PROTEIN"/>
    <property type="match status" value="1"/>
</dbReference>
<sequence>MLGRNPSHFWGVVLETPDPLALAEFYSSLMDWKIVKDEPDFVAVAPLGDNVEYLAFQRSPDYEQPTWPNKAHKQQMQLHLDIEVPDLDRAVQAATRAGATEADHQPQDTVRVMLDPDGHPFCLYVDTAPL</sequence>
<organism evidence="2 3">
    <name type="scientific">Winogradskya humida</name>
    <dbReference type="NCBI Taxonomy" id="113566"/>
    <lineage>
        <taxon>Bacteria</taxon>
        <taxon>Bacillati</taxon>
        <taxon>Actinomycetota</taxon>
        <taxon>Actinomycetes</taxon>
        <taxon>Micromonosporales</taxon>
        <taxon>Micromonosporaceae</taxon>
        <taxon>Winogradskya</taxon>
    </lineage>
</organism>